<dbReference type="InterPro" id="IPR045584">
    <property type="entry name" value="Pilin-like"/>
</dbReference>
<comment type="caution">
    <text evidence="1">The sequence shown here is derived from an EMBL/GenBank/DDBJ whole genome shotgun (WGS) entry which is preliminary data.</text>
</comment>
<dbReference type="NCBIfam" id="TIGR02532">
    <property type="entry name" value="IV_pilin_GFxxxE"/>
    <property type="match status" value="1"/>
</dbReference>
<dbReference type="SUPFAM" id="SSF54523">
    <property type="entry name" value="Pili subunits"/>
    <property type="match status" value="1"/>
</dbReference>
<dbReference type="AlphaFoldDB" id="A0A8G2FBY0"/>
<gene>
    <name evidence="1" type="ORF">SAMN05421828_101288</name>
</gene>
<reference evidence="1 2" key="1">
    <citation type="submission" date="2017-01" db="EMBL/GenBank/DDBJ databases">
        <authorList>
            <person name="Varghese N."/>
            <person name="Submissions S."/>
        </authorList>
    </citation>
    <scope>NUCLEOTIDE SEQUENCE [LARGE SCALE GENOMIC DNA]</scope>
    <source>
        <strain evidence="1 2">ATCC 35905</strain>
    </source>
</reference>
<protein>
    <submittedName>
        <fullName evidence="1">General secretion pathway protein J</fullName>
    </submittedName>
</protein>
<dbReference type="RefSeq" id="WP_029312891.1">
    <property type="nucleotide sequence ID" value="NZ_FTNE01000001.1"/>
</dbReference>
<dbReference type="Proteomes" id="UP000186308">
    <property type="component" value="Unassembled WGS sequence"/>
</dbReference>
<evidence type="ECO:0000313" key="2">
    <source>
        <dbReference type="Proteomes" id="UP000186308"/>
    </source>
</evidence>
<keyword evidence="2" id="KW-1185">Reference proteome</keyword>
<name>A0A8G2FBY0_ACIRU</name>
<dbReference type="InterPro" id="IPR012902">
    <property type="entry name" value="N_methyl_site"/>
</dbReference>
<dbReference type="PROSITE" id="PS00409">
    <property type="entry name" value="PROKAR_NTER_METHYL"/>
    <property type="match status" value="1"/>
</dbReference>
<evidence type="ECO:0000313" key="1">
    <source>
        <dbReference type="EMBL" id="SIQ10497.1"/>
    </source>
</evidence>
<sequence>MRREAGFTLLEMMVALVVLGLLLVGLAQGIGFGLGTYARQSAVLAQAGRQVAVDRALRRLITQARPGQAAGSAHALHLITTLPDAVAGHDRWIDATIAVDRQHDLVLTWSPHRAGVALRPAATPQVERLARGVRRLDVGYWWPRTVFGAPVWQTRGPAGGLPRLIRLRLVGIGPHHRPAQAPWPDLIAAPALATAH</sequence>
<dbReference type="OrthoDB" id="7225851at2"/>
<organism evidence="1 2">
    <name type="scientific">Acidiphilium rubrum</name>
    <dbReference type="NCBI Taxonomy" id="526"/>
    <lineage>
        <taxon>Bacteria</taxon>
        <taxon>Pseudomonadati</taxon>
        <taxon>Pseudomonadota</taxon>
        <taxon>Alphaproteobacteria</taxon>
        <taxon>Acetobacterales</taxon>
        <taxon>Acidocellaceae</taxon>
        <taxon>Acidiphilium</taxon>
    </lineage>
</organism>
<proteinExistence type="predicted"/>
<dbReference type="EMBL" id="FTNE01000001">
    <property type="protein sequence ID" value="SIQ10497.1"/>
    <property type="molecule type" value="Genomic_DNA"/>
</dbReference>
<accession>A0A8G2FBY0</accession>
<dbReference type="Pfam" id="PF07963">
    <property type="entry name" value="N_methyl"/>
    <property type="match status" value="1"/>
</dbReference>